<feature type="transmembrane region" description="Helical" evidence="1">
    <location>
        <begin position="52"/>
        <end position="71"/>
    </location>
</feature>
<evidence type="ECO:0000313" key="3">
    <source>
        <dbReference type="Proteomes" id="UP000249499"/>
    </source>
</evidence>
<dbReference type="Proteomes" id="UP000249499">
    <property type="component" value="Chromosome"/>
</dbReference>
<dbReference type="AlphaFoldDB" id="A0AAF1KWL3"/>
<evidence type="ECO:0000256" key="1">
    <source>
        <dbReference type="SAM" id="Phobius"/>
    </source>
</evidence>
<dbReference type="RefSeq" id="WP_111222911.1">
    <property type="nucleotide sequence ID" value="NZ_CP117255.1"/>
</dbReference>
<organism evidence="2 3">
    <name type="scientific">Rhizobium tumorigenes</name>
    <dbReference type="NCBI Taxonomy" id="2041385"/>
    <lineage>
        <taxon>Bacteria</taxon>
        <taxon>Pseudomonadati</taxon>
        <taxon>Pseudomonadota</taxon>
        <taxon>Alphaproteobacteria</taxon>
        <taxon>Hyphomicrobiales</taxon>
        <taxon>Rhizobiaceae</taxon>
        <taxon>Rhizobium/Agrobacterium group</taxon>
        <taxon>Rhizobium</taxon>
    </lineage>
</organism>
<accession>A0AAF1KWL3</accession>
<protein>
    <submittedName>
        <fullName evidence="2">Uncharacterized protein</fullName>
    </submittedName>
</protein>
<feature type="transmembrane region" description="Helical" evidence="1">
    <location>
        <begin position="91"/>
        <end position="109"/>
    </location>
</feature>
<feature type="transmembrane region" description="Helical" evidence="1">
    <location>
        <begin position="20"/>
        <end position="40"/>
    </location>
</feature>
<dbReference type="KEGG" id="rtu:PR017_08875"/>
<keyword evidence="1" id="KW-1133">Transmembrane helix</keyword>
<keyword evidence="3" id="KW-1185">Reference proteome</keyword>
<name>A0AAF1KWL3_9HYPH</name>
<gene>
    <name evidence="2" type="ORF">PR017_08875</name>
</gene>
<keyword evidence="1" id="KW-0472">Membrane</keyword>
<keyword evidence="1" id="KW-0812">Transmembrane</keyword>
<evidence type="ECO:0000313" key="2">
    <source>
        <dbReference type="EMBL" id="WFR97194.1"/>
    </source>
</evidence>
<dbReference type="EMBL" id="CP117255">
    <property type="protein sequence ID" value="WFR97194.1"/>
    <property type="molecule type" value="Genomic_DNA"/>
</dbReference>
<reference evidence="2 3" key="1">
    <citation type="journal article" date="2018" name="Sci. Rep.">
        <title>Rhizobium tumorigenes sp. nov., a novel plant tumorigenic bacterium isolated from cane gall tumors on thornless blackberry.</title>
        <authorList>
            <person name="Kuzmanovi N."/>
            <person name="Smalla K."/>
            <person name="Gronow S."/>
            <person name="PuBawska J."/>
        </authorList>
    </citation>
    <scope>NUCLEOTIDE SEQUENCE [LARGE SCALE GENOMIC DNA]</scope>
    <source>
        <strain evidence="2 3">1078</strain>
    </source>
</reference>
<proteinExistence type="predicted"/>
<sequence length="110" mass="11842">MTVSKKDNPAAEKTLAQHILPTSGTMVGICTTLIGLVKVVEGRIGPSRVDEYAGCASLLFLVSAITSYLSIRFANRLKLSRTLETVADQCFLFGLFGITLIGLLFAYEAI</sequence>
<reference evidence="3" key="2">
    <citation type="journal article" date="2023" name="MicrobiologyOpen">
        <title>Genomics of the tumorigenes clade of the family Rhizobiaceae and description of Rhizobium rhododendri sp. nov.</title>
        <authorList>
            <person name="Kuzmanovic N."/>
            <person name="diCenzo G.C."/>
            <person name="Bunk B."/>
            <person name="Sproeer C."/>
            <person name="Fruehling A."/>
            <person name="Neumann-Schaal M."/>
            <person name="Overmann J."/>
            <person name="Smalla K."/>
        </authorList>
    </citation>
    <scope>NUCLEOTIDE SEQUENCE [LARGE SCALE GENOMIC DNA]</scope>
    <source>
        <strain evidence="3">1078</strain>
    </source>
</reference>